<comment type="caution">
    <text evidence="3">The sequence shown here is derived from an EMBL/GenBank/DDBJ whole genome shotgun (WGS) entry which is preliminary data.</text>
</comment>
<proteinExistence type="predicted"/>
<dbReference type="InterPro" id="IPR029063">
    <property type="entry name" value="SAM-dependent_MTases_sf"/>
</dbReference>
<evidence type="ECO:0000313" key="4">
    <source>
        <dbReference type="Proteomes" id="UP000789572"/>
    </source>
</evidence>
<organism evidence="3 4">
    <name type="scientific">Paraglomus occultum</name>
    <dbReference type="NCBI Taxonomy" id="144539"/>
    <lineage>
        <taxon>Eukaryota</taxon>
        <taxon>Fungi</taxon>
        <taxon>Fungi incertae sedis</taxon>
        <taxon>Mucoromycota</taxon>
        <taxon>Glomeromycotina</taxon>
        <taxon>Glomeromycetes</taxon>
        <taxon>Paraglomerales</taxon>
        <taxon>Paraglomeraceae</taxon>
        <taxon>Paraglomus</taxon>
    </lineage>
</organism>
<sequence length="327" mass="37717">MGAHQSRSRHHIRKEKRLPVNSVSTDSYASRDANINPMYKVIDGRRYLVSHNVIYRLPIDDTEVDRLHLQHYTYRYYYGSNYSAPVEELLKNGRARVLDVGCGAATWLLEMATEYPTSFFTGIDISPMFPTEIKPKNVHFIQRNVIDGLPFPDETFDFVFMRMMYLSFTADQWENVIVRELSRVLKPGGWLELMECDQTLTDMGPLTADYADKASGILEDWGIPMNLTEMIPDYMDSVGCFEELASETRQIPIGTWEGNLSQMYLDNVAAAYQTLRTAVGSKYNISAEKWDEITQEVKREINERRCSVQSTRFYAQKKDTGKLMSLE</sequence>
<dbReference type="GO" id="GO:0008168">
    <property type="term" value="F:methyltransferase activity"/>
    <property type="evidence" value="ECO:0007669"/>
    <property type="project" value="TreeGrafter"/>
</dbReference>
<dbReference type="Pfam" id="PF13649">
    <property type="entry name" value="Methyltransf_25"/>
    <property type="match status" value="1"/>
</dbReference>
<feature type="region of interest" description="Disordered" evidence="1">
    <location>
        <begin position="1"/>
        <end position="25"/>
    </location>
</feature>
<dbReference type="SUPFAM" id="SSF53335">
    <property type="entry name" value="S-adenosyl-L-methionine-dependent methyltransferases"/>
    <property type="match status" value="1"/>
</dbReference>
<keyword evidence="4" id="KW-1185">Reference proteome</keyword>
<dbReference type="EMBL" id="CAJVPJ010000208">
    <property type="protein sequence ID" value="CAG8495592.1"/>
    <property type="molecule type" value="Genomic_DNA"/>
</dbReference>
<feature type="compositionally biased region" description="Basic residues" evidence="1">
    <location>
        <begin position="1"/>
        <end position="16"/>
    </location>
</feature>
<name>A0A9N8WNY5_9GLOM</name>
<dbReference type="Gene3D" id="3.40.50.150">
    <property type="entry name" value="Vaccinia Virus protein VP39"/>
    <property type="match status" value="1"/>
</dbReference>
<reference evidence="3" key="1">
    <citation type="submission" date="2021-06" db="EMBL/GenBank/DDBJ databases">
        <authorList>
            <person name="Kallberg Y."/>
            <person name="Tangrot J."/>
            <person name="Rosling A."/>
        </authorList>
    </citation>
    <scope>NUCLEOTIDE SEQUENCE</scope>
    <source>
        <strain evidence="3">IA702</strain>
    </source>
</reference>
<protein>
    <submittedName>
        <fullName evidence="3">10002_t:CDS:1</fullName>
    </submittedName>
</protein>
<dbReference type="CDD" id="cd02440">
    <property type="entry name" value="AdoMet_MTases"/>
    <property type="match status" value="1"/>
</dbReference>
<evidence type="ECO:0000256" key="1">
    <source>
        <dbReference type="SAM" id="MobiDB-lite"/>
    </source>
</evidence>
<dbReference type="PANTHER" id="PTHR43591">
    <property type="entry name" value="METHYLTRANSFERASE"/>
    <property type="match status" value="1"/>
</dbReference>
<dbReference type="Proteomes" id="UP000789572">
    <property type="component" value="Unassembled WGS sequence"/>
</dbReference>
<feature type="domain" description="Methyltransferase" evidence="2">
    <location>
        <begin position="97"/>
        <end position="189"/>
    </location>
</feature>
<evidence type="ECO:0000313" key="3">
    <source>
        <dbReference type="EMBL" id="CAG8495592.1"/>
    </source>
</evidence>
<accession>A0A9N8WNY5</accession>
<evidence type="ECO:0000259" key="2">
    <source>
        <dbReference type="Pfam" id="PF13649"/>
    </source>
</evidence>
<dbReference type="AlphaFoldDB" id="A0A9N8WNY5"/>
<dbReference type="InterPro" id="IPR041698">
    <property type="entry name" value="Methyltransf_25"/>
</dbReference>
<dbReference type="PANTHER" id="PTHR43591:SF24">
    <property type="entry name" value="2-METHOXY-6-POLYPRENYL-1,4-BENZOQUINOL METHYLASE, MITOCHONDRIAL"/>
    <property type="match status" value="1"/>
</dbReference>
<gene>
    <name evidence="3" type="ORF">POCULU_LOCUS2303</name>
</gene>
<dbReference type="OrthoDB" id="2013972at2759"/>